<name>A0A377QB45_9NEIS</name>
<gene>
    <name evidence="2" type="primary">ybcL</name>
    <name evidence="3" type="ORF">EV682_103421</name>
    <name evidence="2" type="ORF">NCTC11159_02163</name>
</gene>
<evidence type="ECO:0000313" key="4">
    <source>
        <dbReference type="Proteomes" id="UP000255108"/>
    </source>
</evidence>
<proteinExistence type="predicted"/>
<dbReference type="SUPFAM" id="SSF49777">
    <property type="entry name" value="PEBP-like"/>
    <property type="match status" value="1"/>
</dbReference>
<dbReference type="RefSeq" id="WP_115227338.1">
    <property type="nucleotide sequence ID" value="NZ_CAWOLO010000003.1"/>
</dbReference>
<reference evidence="3 5" key="2">
    <citation type="submission" date="2019-03" db="EMBL/GenBank/DDBJ databases">
        <title>Genomic Encyclopedia of Type Strains, Phase IV (KMG-IV): sequencing the most valuable type-strain genomes for metagenomic binning, comparative biology and taxonomic classification.</title>
        <authorList>
            <person name="Goeker M."/>
        </authorList>
    </citation>
    <scope>NUCLEOTIDE SEQUENCE [LARGE SCALE GENOMIC DNA]</scope>
    <source>
        <strain evidence="3 5">DSM 3764</strain>
    </source>
</reference>
<dbReference type="NCBIfam" id="TIGR00481">
    <property type="entry name" value="YbhB/YbcL family Raf kinase inhibitor-like protein"/>
    <property type="match status" value="1"/>
</dbReference>
<organism evidence="2 4">
    <name type="scientific">Iodobacter fluviatilis</name>
    <dbReference type="NCBI Taxonomy" id="537"/>
    <lineage>
        <taxon>Bacteria</taxon>
        <taxon>Pseudomonadati</taxon>
        <taxon>Pseudomonadota</taxon>
        <taxon>Betaproteobacteria</taxon>
        <taxon>Neisseriales</taxon>
        <taxon>Chitinibacteraceae</taxon>
        <taxon>Iodobacter</taxon>
    </lineage>
</organism>
<accession>A0A377QB45</accession>
<feature type="signal peptide" evidence="1">
    <location>
        <begin position="1"/>
        <end position="17"/>
    </location>
</feature>
<protein>
    <submittedName>
        <fullName evidence="3">PBP family phospholipid-binding protein</fullName>
    </submittedName>
    <submittedName>
        <fullName evidence="2">Putative kinase inhibitor</fullName>
    </submittedName>
</protein>
<dbReference type="PANTHER" id="PTHR30289:SF1">
    <property type="entry name" value="PEBP (PHOSPHATIDYLETHANOLAMINE-BINDING PROTEIN) FAMILY PROTEIN"/>
    <property type="match status" value="1"/>
</dbReference>
<evidence type="ECO:0000313" key="2">
    <source>
        <dbReference type="EMBL" id="STQ91091.1"/>
    </source>
</evidence>
<dbReference type="Proteomes" id="UP000295794">
    <property type="component" value="Unassembled WGS sequence"/>
</dbReference>
<dbReference type="OrthoDB" id="9797506at2"/>
<evidence type="ECO:0000313" key="3">
    <source>
        <dbReference type="EMBL" id="TCU88837.1"/>
    </source>
</evidence>
<feature type="chain" id="PRO_5016945173" evidence="1">
    <location>
        <begin position="18"/>
        <end position="175"/>
    </location>
</feature>
<dbReference type="EMBL" id="UGHR01000001">
    <property type="protein sequence ID" value="STQ91091.1"/>
    <property type="molecule type" value="Genomic_DNA"/>
</dbReference>
<reference evidence="2 4" key="1">
    <citation type="submission" date="2018-06" db="EMBL/GenBank/DDBJ databases">
        <authorList>
            <consortium name="Pathogen Informatics"/>
            <person name="Doyle S."/>
        </authorList>
    </citation>
    <scope>NUCLEOTIDE SEQUENCE [LARGE SCALE GENOMIC DNA]</scope>
    <source>
        <strain evidence="2 4">NCTC11159</strain>
    </source>
</reference>
<dbReference type="AlphaFoldDB" id="A0A377QB45"/>
<dbReference type="InterPro" id="IPR036610">
    <property type="entry name" value="PEBP-like_sf"/>
</dbReference>
<dbReference type="InterPro" id="IPR008914">
    <property type="entry name" value="PEBP"/>
</dbReference>
<keyword evidence="5" id="KW-1185">Reference proteome</keyword>
<keyword evidence="1" id="KW-0732">Signal</keyword>
<evidence type="ECO:0000256" key="1">
    <source>
        <dbReference type="SAM" id="SignalP"/>
    </source>
</evidence>
<dbReference type="InterPro" id="IPR005247">
    <property type="entry name" value="YbhB_YbcL/LppC-like"/>
</dbReference>
<evidence type="ECO:0000313" key="5">
    <source>
        <dbReference type="Proteomes" id="UP000295794"/>
    </source>
</evidence>
<dbReference type="PANTHER" id="PTHR30289">
    <property type="entry name" value="UNCHARACTERIZED PROTEIN YBCL-RELATED"/>
    <property type="match status" value="1"/>
</dbReference>
<dbReference type="Gene3D" id="3.90.280.10">
    <property type="entry name" value="PEBP-like"/>
    <property type="match status" value="1"/>
</dbReference>
<dbReference type="Proteomes" id="UP000255108">
    <property type="component" value="Unassembled WGS sequence"/>
</dbReference>
<sequence>MKAMLLTALLISQTVFAADFSVRSTDIKADTPMSAKQEFNGFGCSGANLSPQLQWQNAPAGTKSFAITVFDPDAPTGSGWWHWNVVNIPASTTSVATGSVPKGALETRTDYGAAGFGGACPPAGDPAHRYIHTIWALDIEQLPLDAQTSGALVGYMLNQHKLGTAQLIATYQRKK</sequence>
<dbReference type="EMBL" id="SMBT01000003">
    <property type="protein sequence ID" value="TCU88837.1"/>
    <property type="molecule type" value="Genomic_DNA"/>
</dbReference>
<dbReference type="CDD" id="cd00865">
    <property type="entry name" value="PEBP_bact_arch"/>
    <property type="match status" value="1"/>
</dbReference>
<dbReference type="Pfam" id="PF01161">
    <property type="entry name" value="PBP"/>
    <property type="match status" value="1"/>
</dbReference>